<dbReference type="InterPro" id="IPR019587">
    <property type="entry name" value="Polyketide_cyclase/dehydratase"/>
</dbReference>
<dbReference type="SUPFAM" id="SSF55961">
    <property type="entry name" value="Bet v1-like"/>
    <property type="match status" value="1"/>
</dbReference>
<keyword evidence="2" id="KW-1185">Reference proteome</keyword>
<dbReference type="PANTHER" id="PTHR33824:SF7">
    <property type="entry name" value="POLYKETIDE CYCLASE_DEHYDRASE AND LIPID TRANSPORT SUPERFAMILY PROTEIN"/>
    <property type="match status" value="1"/>
</dbReference>
<dbReference type="Proteomes" id="UP000238362">
    <property type="component" value="Unassembled WGS sequence"/>
</dbReference>
<dbReference type="Pfam" id="PF10604">
    <property type="entry name" value="Polyketide_cyc2"/>
    <property type="match status" value="1"/>
</dbReference>
<dbReference type="RefSeq" id="WP_146147461.1">
    <property type="nucleotide sequence ID" value="NZ_PVNH01000002.1"/>
</dbReference>
<reference evidence="1 2" key="1">
    <citation type="submission" date="2018-03" db="EMBL/GenBank/DDBJ databases">
        <title>Genomic Encyclopedia of Type Strains, Phase III (KMG-III): the genomes of soil and plant-associated and newly described type strains.</title>
        <authorList>
            <person name="Whitman W."/>
        </authorList>
    </citation>
    <scope>NUCLEOTIDE SEQUENCE [LARGE SCALE GENOMIC DNA]</scope>
    <source>
        <strain evidence="1 2">CGMCC 4.7125</strain>
    </source>
</reference>
<accession>A0A2T0M1L7</accession>
<sequence>MARITTHQHVQAPLEQVFEYFVDFERYPEFMKGIRWARRDESHEGAVRFRYGLVGIERECSVVAEVDRERHSVSWYGVEGPRHTGTAVWREVHANRCAVALDVQVHPSDLVGVTGSVLGLLRTRIEHDLHRFASYVERETGNRPPEGADYRAPSERLFEKVFPIDDTQRHS</sequence>
<dbReference type="AlphaFoldDB" id="A0A2T0M1L7"/>
<dbReference type="EMBL" id="PVNH01000002">
    <property type="protein sequence ID" value="PRX50450.1"/>
    <property type="molecule type" value="Genomic_DNA"/>
</dbReference>
<evidence type="ECO:0000313" key="1">
    <source>
        <dbReference type="EMBL" id="PRX50450.1"/>
    </source>
</evidence>
<dbReference type="InterPro" id="IPR047137">
    <property type="entry name" value="ORF3"/>
</dbReference>
<dbReference type="OrthoDB" id="3695445at2"/>
<name>A0A2T0M1L7_9PSEU</name>
<protein>
    <submittedName>
        <fullName evidence="1">Polyketide cyclase/dehydrase/lipid transport protein</fullName>
    </submittedName>
</protein>
<dbReference type="InterPro" id="IPR023393">
    <property type="entry name" value="START-like_dom_sf"/>
</dbReference>
<dbReference type="PANTHER" id="PTHR33824">
    <property type="entry name" value="POLYKETIDE CYCLASE/DEHYDRASE AND LIPID TRANSPORT SUPERFAMILY PROTEIN"/>
    <property type="match status" value="1"/>
</dbReference>
<comment type="caution">
    <text evidence="1">The sequence shown here is derived from an EMBL/GenBank/DDBJ whole genome shotgun (WGS) entry which is preliminary data.</text>
</comment>
<dbReference type="Gene3D" id="3.30.530.20">
    <property type="match status" value="1"/>
</dbReference>
<organism evidence="1 2">
    <name type="scientific">Prauserella shujinwangii</name>
    <dbReference type="NCBI Taxonomy" id="1453103"/>
    <lineage>
        <taxon>Bacteria</taxon>
        <taxon>Bacillati</taxon>
        <taxon>Actinomycetota</taxon>
        <taxon>Actinomycetes</taxon>
        <taxon>Pseudonocardiales</taxon>
        <taxon>Pseudonocardiaceae</taxon>
        <taxon>Prauserella</taxon>
    </lineage>
</organism>
<evidence type="ECO:0000313" key="2">
    <source>
        <dbReference type="Proteomes" id="UP000238362"/>
    </source>
</evidence>
<gene>
    <name evidence="1" type="ORF">B0I33_102571</name>
</gene>
<proteinExistence type="predicted"/>